<evidence type="ECO:0000256" key="4">
    <source>
        <dbReference type="ARBA" id="ARBA00022771"/>
    </source>
</evidence>
<dbReference type="GO" id="GO:0006265">
    <property type="term" value="P:DNA topological change"/>
    <property type="evidence" value="ECO:0007669"/>
    <property type="project" value="UniProtKB-UniRule"/>
</dbReference>
<dbReference type="PROSITE" id="PS00396">
    <property type="entry name" value="TOPO_IA_1"/>
    <property type="match status" value="1"/>
</dbReference>
<feature type="domain" description="Toprim" evidence="11">
    <location>
        <begin position="1"/>
        <end position="120"/>
    </location>
</feature>
<feature type="site" description="Interaction with DNA" evidence="10">
    <location>
        <position position="31"/>
    </location>
</feature>
<comment type="caution">
    <text evidence="13">The sequence shown here is derived from an EMBL/GenBank/DDBJ whole genome shotgun (WGS) entry which is preliminary data.</text>
</comment>
<comment type="catalytic activity">
    <reaction evidence="1 10">
        <text>ATP-independent breakage of single-stranded DNA, followed by passage and rejoining.</text>
        <dbReference type="EC" id="5.6.2.1"/>
    </reaction>
</comment>
<feature type="domain" description="Topo IA-type catalytic" evidence="12">
    <location>
        <begin position="136"/>
        <end position="572"/>
    </location>
</feature>
<dbReference type="SMART" id="SM00493">
    <property type="entry name" value="TOPRIM"/>
    <property type="match status" value="1"/>
</dbReference>
<keyword evidence="4" id="KW-0863">Zinc-finger</keyword>
<dbReference type="Gene3D" id="3.40.50.140">
    <property type="match status" value="1"/>
</dbReference>
<dbReference type="InterPro" id="IPR023406">
    <property type="entry name" value="Topo_IA_AS"/>
</dbReference>
<dbReference type="SMART" id="SM00437">
    <property type="entry name" value="TOP1Ac"/>
    <property type="match status" value="1"/>
</dbReference>
<dbReference type="PROSITE" id="PS50880">
    <property type="entry name" value="TOPRIM"/>
    <property type="match status" value="1"/>
</dbReference>
<dbReference type="PANTHER" id="PTHR42785:SF1">
    <property type="entry name" value="DNA TOPOISOMERASE"/>
    <property type="match status" value="1"/>
</dbReference>
<keyword evidence="9 10" id="KW-0413">Isomerase</keyword>
<dbReference type="Gene3D" id="1.10.290.10">
    <property type="entry name" value="Topoisomerase I, domain 4"/>
    <property type="match status" value="1"/>
</dbReference>
<keyword evidence="8 10" id="KW-0238">DNA-binding</keyword>
<dbReference type="Pfam" id="PF01751">
    <property type="entry name" value="Toprim"/>
    <property type="match status" value="1"/>
</dbReference>
<dbReference type="InterPro" id="IPR000380">
    <property type="entry name" value="Topo_IA"/>
</dbReference>
<dbReference type="EC" id="5.6.2.1" evidence="10"/>
<dbReference type="CDD" id="cd03363">
    <property type="entry name" value="TOPRIM_TopoIA_TopoI"/>
    <property type="match status" value="1"/>
</dbReference>
<reference evidence="13 14" key="1">
    <citation type="journal article" date="2015" name="Nature">
        <title>rRNA introns, odd ribosomes, and small enigmatic genomes across a large radiation of phyla.</title>
        <authorList>
            <person name="Brown C.T."/>
            <person name="Hug L.A."/>
            <person name="Thomas B.C."/>
            <person name="Sharon I."/>
            <person name="Castelle C.J."/>
            <person name="Singh A."/>
            <person name="Wilkins M.J."/>
            <person name="Williams K.H."/>
            <person name="Banfield J.F."/>
        </authorList>
    </citation>
    <scope>NUCLEOTIDE SEQUENCE [LARGE SCALE GENOMIC DNA]</scope>
</reference>
<dbReference type="GO" id="GO:0003917">
    <property type="term" value="F:DNA topoisomerase type I (single strand cut, ATP-independent) activity"/>
    <property type="evidence" value="ECO:0007669"/>
    <property type="project" value="UniProtKB-UniRule"/>
</dbReference>
<evidence type="ECO:0000313" key="13">
    <source>
        <dbReference type="EMBL" id="KKR10576.1"/>
    </source>
</evidence>
<feature type="site" description="Interaction with DNA" evidence="10">
    <location>
        <position position="303"/>
    </location>
</feature>
<dbReference type="InterPro" id="IPR003602">
    <property type="entry name" value="Topo_IA_DNA-bd_dom"/>
</dbReference>
<dbReference type="InterPro" id="IPR034149">
    <property type="entry name" value="TOPRIM_TopoI"/>
</dbReference>
<evidence type="ECO:0000256" key="8">
    <source>
        <dbReference type="ARBA" id="ARBA00023125"/>
    </source>
</evidence>
<comment type="similarity">
    <text evidence="2 10">Belongs to the type IA topoisomerase family.</text>
</comment>
<dbReference type="GO" id="GO:0003677">
    <property type="term" value="F:DNA binding"/>
    <property type="evidence" value="ECO:0007669"/>
    <property type="project" value="UniProtKB-KW"/>
</dbReference>
<dbReference type="InterPro" id="IPR013498">
    <property type="entry name" value="Topo_IA_Znf"/>
</dbReference>
<name>A0A0G0NCN3_9BACT</name>
<dbReference type="Pfam" id="PF01131">
    <property type="entry name" value="Topoisom_bac"/>
    <property type="match status" value="1"/>
</dbReference>
<dbReference type="GO" id="GO:0005694">
    <property type="term" value="C:chromosome"/>
    <property type="evidence" value="ECO:0007669"/>
    <property type="project" value="InterPro"/>
</dbReference>
<dbReference type="InterPro" id="IPR013826">
    <property type="entry name" value="Topo_IA_cen_sub3"/>
</dbReference>
<dbReference type="AlphaFoldDB" id="A0A0G0NCN3"/>
<dbReference type="SUPFAM" id="SSF57783">
    <property type="entry name" value="Zinc beta-ribbon"/>
    <property type="match status" value="1"/>
</dbReference>
<dbReference type="InterPro" id="IPR003601">
    <property type="entry name" value="Topo_IA_2"/>
</dbReference>
<evidence type="ECO:0000256" key="6">
    <source>
        <dbReference type="ARBA" id="ARBA00022842"/>
    </source>
</evidence>
<dbReference type="CDD" id="cd00186">
    <property type="entry name" value="TOP1Ac"/>
    <property type="match status" value="1"/>
</dbReference>
<dbReference type="PRINTS" id="PR00417">
    <property type="entry name" value="PRTPISMRASEI"/>
</dbReference>
<keyword evidence="7 10" id="KW-0799">Topoisomerase</keyword>
<protein>
    <recommendedName>
        <fullName evidence="10">DNA topoisomerase 1</fullName>
        <ecNumber evidence="10">5.6.2.1</ecNumber>
    </recommendedName>
    <alternativeName>
        <fullName evidence="10">DNA topoisomerase I</fullName>
    </alternativeName>
</protein>
<feature type="site" description="Interaction with DNA" evidence="10">
    <location>
        <position position="146"/>
    </location>
</feature>
<dbReference type="Pfam" id="PF01396">
    <property type="entry name" value="Zn_ribbon_Top1"/>
    <property type="match status" value="2"/>
</dbReference>
<dbReference type="GO" id="GO:0008270">
    <property type="term" value="F:zinc ion binding"/>
    <property type="evidence" value="ECO:0007669"/>
    <property type="project" value="UniProtKB-KW"/>
</dbReference>
<evidence type="ECO:0000256" key="5">
    <source>
        <dbReference type="ARBA" id="ARBA00022833"/>
    </source>
</evidence>
<keyword evidence="5" id="KW-0862">Zinc</keyword>
<gene>
    <name evidence="10" type="primary">topA</name>
    <name evidence="13" type="ORF">UT39_C0018G0049</name>
</gene>
<organism evidence="13 14">
    <name type="scientific">Candidatus Woesebacteria bacterium GW2011_GWA1_39_21</name>
    <dbReference type="NCBI Taxonomy" id="1618550"/>
    <lineage>
        <taxon>Bacteria</taxon>
        <taxon>Candidatus Woeseibacteriota</taxon>
    </lineage>
</organism>
<feature type="site" description="Interaction with DNA" evidence="10">
    <location>
        <position position="147"/>
    </location>
</feature>
<evidence type="ECO:0000256" key="2">
    <source>
        <dbReference type="ARBA" id="ARBA00009446"/>
    </source>
</evidence>
<evidence type="ECO:0000313" key="14">
    <source>
        <dbReference type="Proteomes" id="UP000034246"/>
    </source>
</evidence>
<dbReference type="InterPro" id="IPR023405">
    <property type="entry name" value="Topo_IA_core_domain"/>
</dbReference>
<feature type="site" description="Interaction with DNA" evidence="10">
    <location>
        <position position="162"/>
    </location>
</feature>
<comment type="function">
    <text evidence="10">Releases the supercoiling and torsional tension of DNA, which is introduced during the DNA replication and transcription, by transiently cleaving and rejoining one strand of the DNA duplex. Introduces a single-strand break via transesterification at a target site in duplex DNA. The scissile phosphodiester is attacked by the catalytic tyrosine of the enzyme, resulting in the formation of a DNA-(5'-phosphotyrosyl)-enzyme intermediate and the expulsion of a 3'-OH DNA strand. The free DNA strand then undergoes passage around the unbroken strand, thus removing DNA supercoils. Finally, in the religation step, the DNA 3'-OH attacks the covalent intermediate to expel the active-site tyrosine and restore the DNA phosphodiester backbone.</text>
</comment>
<evidence type="ECO:0000256" key="1">
    <source>
        <dbReference type="ARBA" id="ARBA00000213"/>
    </source>
</evidence>
<dbReference type="Proteomes" id="UP000034246">
    <property type="component" value="Unassembled WGS sequence"/>
</dbReference>
<dbReference type="PATRIC" id="fig|1618550.3.peg.982"/>
<dbReference type="InterPro" id="IPR013497">
    <property type="entry name" value="Topo_IA_cen"/>
</dbReference>
<feature type="active site" description="O-(5'-phospho-DNA)-tyrosine intermediate" evidence="10">
    <location>
        <position position="301"/>
    </location>
</feature>
<dbReference type="InterPro" id="IPR006171">
    <property type="entry name" value="TOPRIM_dom"/>
</dbReference>
<feature type="region of interest" description="Interaction with DNA" evidence="10">
    <location>
        <begin position="170"/>
        <end position="175"/>
    </location>
</feature>
<evidence type="ECO:0000256" key="10">
    <source>
        <dbReference type="HAMAP-Rule" id="MF_00952"/>
    </source>
</evidence>
<evidence type="ECO:0000256" key="3">
    <source>
        <dbReference type="ARBA" id="ARBA00022723"/>
    </source>
</evidence>
<evidence type="ECO:0000256" key="9">
    <source>
        <dbReference type="ARBA" id="ARBA00023235"/>
    </source>
</evidence>
<dbReference type="SMART" id="SM00436">
    <property type="entry name" value="TOP1Bc"/>
    <property type="match status" value="1"/>
</dbReference>
<dbReference type="STRING" id="1618550.UT39_C0018G0049"/>
<dbReference type="InterPro" id="IPR028612">
    <property type="entry name" value="Topoisom_1_IA"/>
</dbReference>
<dbReference type="InterPro" id="IPR013824">
    <property type="entry name" value="Topo_IA_cen_sub1"/>
</dbReference>
<dbReference type="PANTHER" id="PTHR42785">
    <property type="entry name" value="DNA TOPOISOMERASE, TYPE IA, CORE"/>
    <property type="match status" value="1"/>
</dbReference>
<feature type="site" description="Interaction with DNA" evidence="10">
    <location>
        <position position="504"/>
    </location>
</feature>
<proteinExistence type="inferred from homology"/>
<keyword evidence="6" id="KW-0460">Magnesium</keyword>
<accession>A0A0G0NCN3</accession>
<sequence>MDLIVVESPTKARTLSRFLGSGYSVEATSGHIKDLPKSKLGIDIEHDFKPDYQVVEKRLVNIAKIKSAAKKSSHIFIATDPDREGEAIASHVYDELHAVGDKPKKSEKNGKIRRIVFHEITKSAVENAINNPRNVDKNLVDAQIARRVLDRLVGYKLSPVLWKKIRRGLSAGRVQTVCVRLIVEREREIQVFKSEEYWEIFCQLKQMNNQTSAVEFTAQLSKIKDKKAEIINKDQADKVVRDLKTSDYKVLEVSKKEVHKNPYPPFTTSTMTQAASRLFGWSSKKTMSVAQSLYEEGLITYHRTDSTSIAQEAVTKVRSFIRSKYGDKYLPDKPRFYKTTSKVAQEAHEAIRPTNLNSRHEMKNSRYEREGEMLYALIWKRFVACQMAASVYDNTIIDVLAKAKALVSSEYLLRASGQVMKFDGWKTLFEKSTKEKSPGAEEFEAQLPEVVSDEPLDLVKVVPQQKFTQPPARYTEAALIKILEKLGIGRPSTYAPTINTIQIRNYVEKTEGKFIPTSIGFAVNDFLVSQFPNVFEYEFTASMEESLDKVANGNEEWVRLISDFYKPFSKRLEEVDKKAKRVAIEAEKTGEKCPECKKGEVIIRLGRFGKFLSCSRFPECKYTGKYVNKVGVKCPECKHGDVVLKNTKKGRKFFGCSRYPKCKWASWRKPN</sequence>
<dbReference type="HAMAP" id="MF_00952">
    <property type="entry name" value="Topoisom_1_prok"/>
    <property type="match status" value="1"/>
</dbReference>
<evidence type="ECO:0000259" key="12">
    <source>
        <dbReference type="PROSITE" id="PS52039"/>
    </source>
</evidence>
<comment type="subunit">
    <text evidence="10">Monomer.</text>
</comment>
<dbReference type="PROSITE" id="PS52039">
    <property type="entry name" value="TOPO_IA_2"/>
    <property type="match status" value="1"/>
</dbReference>
<keyword evidence="3" id="KW-0479">Metal-binding</keyword>
<evidence type="ECO:0000256" key="7">
    <source>
        <dbReference type="ARBA" id="ARBA00023029"/>
    </source>
</evidence>
<dbReference type="InterPro" id="IPR013825">
    <property type="entry name" value="Topo_IA_cen_sub2"/>
</dbReference>
<feature type="site" description="Interaction with DNA" evidence="10">
    <location>
        <position position="155"/>
    </location>
</feature>
<dbReference type="SUPFAM" id="SSF56712">
    <property type="entry name" value="Prokaryotic type I DNA topoisomerase"/>
    <property type="match status" value="1"/>
</dbReference>
<dbReference type="Gene3D" id="2.70.20.10">
    <property type="entry name" value="Topoisomerase I, domain 3"/>
    <property type="match status" value="1"/>
</dbReference>
<dbReference type="Gene3D" id="1.10.460.10">
    <property type="entry name" value="Topoisomerase I, domain 2"/>
    <property type="match status" value="1"/>
</dbReference>
<dbReference type="Gene3D" id="3.30.65.10">
    <property type="entry name" value="Bacterial Topoisomerase I, domain 1"/>
    <property type="match status" value="2"/>
</dbReference>
<evidence type="ECO:0000259" key="11">
    <source>
        <dbReference type="PROSITE" id="PS50880"/>
    </source>
</evidence>
<dbReference type="NCBIfam" id="TIGR01051">
    <property type="entry name" value="topA_bact"/>
    <property type="match status" value="1"/>
</dbReference>
<dbReference type="EMBL" id="LBWP01000018">
    <property type="protein sequence ID" value="KKR10576.1"/>
    <property type="molecule type" value="Genomic_DNA"/>
</dbReference>
<feature type="site" description="Interaction with DNA" evidence="10">
    <location>
        <position position="150"/>
    </location>
</feature>
<dbReference type="InterPro" id="IPR005733">
    <property type="entry name" value="TopoI_bac-type"/>
</dbReference>